<dbReference type="EMBL" id="CP134880">
    <property type="protein sequence ID" value="WNM28398.1"/>
    <property type="molecule type" value="Genomic_DNA"/>
</dbReference>
<name>A0AA96FE26_9MICO</name>
<keyword evidence="1 2" id="KW-0378">Hydrolase</keyword>
<dbReference type="Gene3D" id="3.40.50.1000">
    <property type="entry name" value="HAD superfamily/HAD-like"/>
    <property type="match status" value="1"/>
</dbReference>
<dbReference type="EC" id="3.1.3.-" evidence="2"/>
<gene>
    <name evidence="2" type="ORF">RN607_05185</name>
</gene>
<organism evidence="2">
    <name type="scientific">Demequina capsici</name>
    <dbReference type="NCBI Taxonomy" id="3075620"/>
    <lineage>
        <taxon>Bacteria</taxon>
        <taxon>Bacillati</taxon>
        <taxon>Actinomycetota</taxon>
        <taxon>Actinomycetes</taxon>
        <taxon>Micrococcales</taxon>
        <taxon>Demequinaceae</taxon>
        <taxon>Demequina</taxon>
    </lineage>
</organism>
<dbReference type="AlphaFoldDB" id="A0AA96FE26"/>
<dbReference type="SUPFAM" id="SSF56784">
    <property type="entry name" value="HAD-like"/>
    <property type="match status" value="1"/>
</dbReference>
<reference evidence="2" key="1">
    <citation type="submission" date="2023-09" db="EMBL/GenBank/DDBJ databases">
        <title>Demequina sp. a novel bacteria isolated from Capsicum annuum.</title>
        <authorList>
            <person name="Humaira Z."/>
            <person name="Lee J."/>
            <person name="Cho D."/>
        </authorList>
    </citation>
    <scope>NUCLEOTIDE SEQUENCE</scope>
    <source>
        <strain evidence="2">PMTSA13</strain>
    </source>
</reference>
<dbReference type="GO" id="GO:0016787">
    <property type="term" value="F:hydrolase activity"/>
    <property type="evidence" value="ECO:0007669"/>
    <property type="project" value="UniProtKB-KW"/>
</dbReference>
<sequence>MSVEVLRGSSHAASVKVVSYDIFDTVLLRDGSSQTARLAQAAVRAAATLGVEPRSLLTLRRWSQANAYRAVDMERPDGEARIAAICRAATAPLGLGPEAAEVLLSTELDVDAEHLSPRPGILAMVADARAAGRRVIAVTDTWYSAEHVAELLTRVAGAQPFDHVYTSADLQATKRSGSAFVAVASVEGCPPGEMLHVGDSRDADHDNAVAAAWQAVHLPRSRRHALTRLVGKALAAPTYARGRRRWPS</sequence>
<dbReference type="PANTHER" id="PTHR43316">
    <property type="entry name" value="HYDROLASE, HALOACID DELAHOGENASE-RELATED"/>
    <property type="match status" value="1"/>
</dbReference>
<dbReference type="InterPro" id="IPR051540">
    <property type="entry name" value="S-2-haloacid_dehalogenase"/>
</dbReference>
<protein>
    <submittedName>
        <fullName evidence="2">HAD family hydrolase</fullName>
        <ecNumber evidence="2">3.1.3.-</ecNumber>
    </submittedName>
</protein>
<dbReference type="InterPro" id="IPR036412">
    <property type="entry name" value="HAD-like_sf"/>
</dbReference>
<dbReference type="Proteomes" id="UP001303408">
    <property type="component" value="Chromosome"/>
</dbReference>
<accession>A0AA96FE26</accession>
<dbReference type="RefSeq" id="WP_313544815.1">
    <property type="nucleotide sequence ID" value="NZ_CP134880.1"/>
</dbReference>
<dbReference type="Pfam" id="PF00702">
    <property type="entry name" value="Hydrolase"/>
    <property type="match status" value="1"/>
</dbReference>
<dbReference type="InterPro" id="IPR023214">
    <property type="entry name" value="HAD_sf"/>
</dbReference>
<dbReference type="PANTHER" id="PTHR43316:SF3">
    <property type="entry name" value="HALOACID DEHALOGENASE, TYPE II (AFU_ORTHOLOGUE AFUA_2G07750)-RELATED"/>
    <property type="match status" value="1"/>
</dbReference>
<dbReference type="KEGG" id="dcp:RN607_05185"/>
<proteinExistence type="predicted"/>
<evidence type="ECO:0000313" key="2">
    <source>
        <dbReference type="EMBL" id="WNM28398.1"/>
    </source>
</evidence>
<evidence type="ECO:0000256" key="1">
    <source>
        <dbReference type="ARBA" id="ARBA00022801"/>
    </source>
</evidence>